<feature type="compositionally biased region" description="Acidic residues" evidence="5">
    <location>
        <begin position="486"/>
        <end position="495"/>
    </location>
</feature>
<feature type="compositionally biased region" description="Polar residues" evidence="5">
    <location>
        <begin position="113"/>
        <end position="130"/>
    </location>
</feature>
<dbReference type="InterPro" id="IPR005522">
    <property type="entry name" value="IPK"/>
</dbReference>
<dbReference type="GO" id="GO:0005634">
    <property type="term" value="C:nucleus"/>
    <property type="evidence" value="ECO:0007669"/>
    <property type="project" value="TreeGrafter"/>
</dbReference>
<feature type="region of interest" description="Disordered" evidence="5">
    <location>
        <begin position="1034"/>
        <end position="1064"/>
    </location>
</feature>
<feature type="compositionally biased region" description="Basic and acidic residues" evidence="5">
    <location>
        <begin position="826"/>
        <end position="840"/>
    </location>
</feature>
<feature type="compositionally biased region" description="Acidic residues" evidence="5">
    <location>
        <begin position="1008"/>
        <end position="1017"/>
    </location>
</feature>
<dbReference type="Gene3D" id="3.30.470.160">
    <property type="entry name" value="Inositol polyphosphate kinase"/>
    <property type="match status" value="1"/>
</dbReference>
<dbReference type="GO" id="GO:0000824">
    <property type="term" value="F:inositol-1,4,5,6-tetrakisphosphate 3-kinase activity"/>
    <property type="evidence" value="ECO:0007669"/>
    <property type="project" value="TreeGrafter"/>
</dbReference>
<feature type="compositionally biased region" description="Polar residues" evidence="5">
    <location>
        <begin position="369"/>
        <end position="380"/>
    </location>
</feature>
<comment type="similarity">
    <text evidence="1 4">Belongs to the inositol phosphokinase (IPK) family.</text>
</comment>
<feature type="region of interest" description="Disordered" evidence="5">
    <location>
        <begin position="528"/>
        <end position="551"/>
    </location>
</feature>
<organism evidence="6 7">
    <name type="scientific">Cladonia borealis</name>
    <dbReference type="NCBI Taxonomy" id="184061"/>
    <lineage>
        <taxon>Eukaryota</taxon>
        <taxon>Fungi</taxon>
        <taxon>Dikarya</taxon>
        <taxon>Ascomycota</taxon>
        <taxon>Pezizomycotina</taxon>
        <taxon>Lecanoromycetes</taxon>
        <taxon>OSLEUM clade</taxon>
        <taxon>Lecanoromycetidae</taxon>
        <taxon>Lecanorales</taxon>
        <taxon>Lecanorineae</taxon>
        <taxon>Cladoniaceae</taxon>
        <taxon>Cladonia</taxon>
    </lineage>
</organism>
<evidence type="ECO:0000256" key="4">
    <source>
        <dbReference type="RuleBase" id="RU363090"/>
    </source>
</evidence>
<feature type="region of interest" description="Disordered" evidence="5">
    <location>
        <begin position="571"/>
        <end position="637"/>
    </location>
</feature>
<gene>
    <name evidence="6" type="ORF">JMJ35_005624</name>
</gene>
<dbReference type="GO" id="GO:0032958">
    <property type="term" value="P:inositol phosphate biosynthetic process"/>
    <property type="evidence" value="ECO:0007669"/>
    <property type="project" value="InterPro"/>
</dbReference>
<evidence type="ECO:0000313" key="6">
    <source>
        <dbReference type="EMBL" id="KAK0512496.1"/>
    </source>
</evidence>
<feature type="compositionally biased region" description="Polar residues" evidence="5">
    <location>
        <begin position="1054"/>
        <end position="1064"/>
    </location>
</feature>
<feature type="region of interest" description="Disordered" evidence="5">
    <location>
        <begin position="799"/>
        <end position="1017"/>
    </location>
</feature>
<feature type="compositionally biased region" description="Basic and acidic residues" evidence="5">
    <location>
        <begin position="258"/>
        <end position="274"/>
    </location>
</feature>
<dbReference type="GO" id="GO:0008440">
    <property type="term" value="F:inositol-1,4,5-trisphosphate 3-kinase activity"/>
    <property type="evidence" value="ECO:0007669"/>
    <property type="project" value="TreeGrafter"/>
</dbReference>
<dbReference type="EC" id="2.7.-.-" evidence="4"/>
<feature type="region of interest" description="Disordered" evidence="5">
    <location>
        <begin position="1334"/>
        <end position="1354"/>
    </location>
</feature>
<feature type="compositionally biased region" description="Acidic residues" evidence="5">
    <location>
        <begin position="1344"/>
        <end position="1354"/>
    </location>
</feature>
<protein>
    <recommendedName>
        <fullName evidence="4">Kinase</fullName>
        <ecNumber evidence="4">2.7.-.-</ecNumber>
    </recommendedName>
</protein>
<feature type="compositionally biased region" description="Polar residues" evidence="5">
    <location>
        <begin position="471"/>
        <end position="484"/>
    </location>
</feature>
<feature type="compositionally biased region" description="Polar residues" evidence="5">
    <location>
        <begin position="1079"/>
        <end position="1094"/>
    </location>
</feature>
<feature type="compositionally biased region" description="Basic and acidic residues" evidence="5">
    <location>
        <begin position="886"/>
        <end position="896"/>
    </location>
</feature>
<feature type="compositionally biased region" description="Polar residues" evidence="5">
    <location>
        <begin position="898"/>
        <end position="916"/>
    </location>
</feature>
<dbReference type="GO" id="GO:0005737">
    <property type="term" value="C:cytoplasm"/>
    <property type="evidence" value="ECO:0007669"/>
    <property type="project" value="TreeGrafter"/>
</dbReference>
<feature type="compositionally biased region" description="Low complexity" evidence="5">
    <location>
        <begin position="30"/>
        <end position="43"/>
    </location>
</feature>
<dbReference type="EMBL" id="JAFEKC020000011">
    <property type="protein sequence ID" value="KAK0512496.1"/>
    <property type="molecule type" value="Genomic_DNA"/>
</dbReference>
<feature type="region of interest" description="Disordered" evidence="5">
    <location>
        <begin position="470"/>
        <end position="497"/>
    </location>
</feature>
<name>A0AA39R300_9LECA</name>
<dbReference type="SUPFAM" id="SSF56104">
    <property type="entry name" value="SAICAR synthase-like"/>
    <property type="match status" value="1"/>
</dbReference>
<accession>A0AA39R300</accession>
<feature type="compositionally biased region" description="Polar residues" evidence="5">
    <location>
        <begin position="137"/>
        <end position="158"/>
    </location>
</feature>
<keyword evidence="2 4" id="KW-0808">Transferase</keyword>
<evidence type="ECO:0000313" key="7">
    <source>
        <dbReference type="Proteomes" id="UP001166286"/>
    </source>
</evidence>
<evidence type="ECO:0000256" key="3">
    <source>
        <dbReference type="ARBA" id="ARBA00022777"/>
    </source>
</evidence>
<keyword evidence="7" id="KW-1185">Reference proteome</keyword>
<feature type="compositionally biased region" description="Basic and acidic residues" evidence="5">
    <location>
        <begin position="236"/>
        <end position="248"/>
    </location>
</feature>
<dbReference type="Proteomes" id="UP001166286">
    <property type="component" value="Unassembled WGS sequence"/>
</dbReference>
<keyword evidence="3 4" id="KW-0418">Kinase</keyword>
<feature type="compositionally biased region" description="Polar residues" evidence="5">
    <location>
        <begin position="8"/>
        <end position="18"/>
    </location>
</feature>
<dbReference type="Pfam" id="PF03770">
    <property type="entry name" value="IPK"/>
    <property type="match status" value="1"/>
</dbReference>
<feature type="compositionally biased region" description="Basic residues" evidence="5">
    <location>
        <begin position="982"/>
        <end position="995"/>
    </location>
</feature>
<dbReference type="PANTHER" id="PTHR12400">
    <property type="entry name" value="INOSITOL POLYPHOSPHATE KINASE"/>
    <property type="match status" value="1"/>
</dbReference>
<feature type="compositionally biased region" description="Polar residues" evidence="5">
    <location>
        <begin position="743"/>
        <end position="757"/>
    </location>
</feature>
<feature type="region of interest" description="Disordered" evidence="5">
    <location>
        <begin position="1"/>
        <end position="424"/>
    </location>
</feature>
<comment type="caution">
    <text evidence="6">The sequence shown here is derived from an EMBL/GenBank/DDBJ whole genome shotgun (WGS) entry which is preliminary data.</text>
</comment>
<dbReference type="InterPro" id="IPR038286">
    <property type="entry name" value="IPK_sf"/>
</dbReference>
<feature type="compositionally biased region" description="Basic residues" evidence="5">
    <location>
        <begin position="873"/>
        <end position="885"/>
    </location>
</feature>
<reference evidence="6" key="1">
    <citation type="submission" date="2023-03" db="EMBL/GenBank/DDBJ databases">
        <title>Complete genome of Cladonia borealis.</title>
        <authorList>
            <person name="Park H."/>
        </authorList>
    </citation>
    <scope>NUCLEOTIDE SEQUENCE</scope>
    <source>
        <strain evidence="6">ANT050790</strain>
    </source>
</reference>
<evidence type="ECO:0000256" key="1">
    <source>
        <dbReference type="ARBA" id="ARBA00007374"/>
    </source>
</evidence>
<feature type="region of interest" description="Disordered" evidence="5">
    <location>
        <begin position="710"/>
        <end position="770"/>
    </location>
</feature>
<dbReference type="PANTHER" id="PTHR12400:SF21">
    <property type="entry name" value="KINASE"/>
    <property type="match status" value="1"/>
</dbReference>
<feature type="compositionally biased region" description="Basic and acidic residues" evidence="5">
    <location>
        <begin position="338"/>
        <end position="368"/>
    </location>
</feature>
<feature type="compositionally biased region" description="Polar residues" evidence="5">
    <location>
        <begin position="957"/>
        <end position="971"/>
    </location>
</feature>
<feature type="region of interest" description="Disordered" evidence="5">
    <location>
        <begin position="1076"/>
        <end position="1096"/>
    </location>
</feature>
<evidence type="ECO:0000256" key="5">
    <source>
        <dbReference type="SAM" id="MobiDB-lite"/>
    </source>
</evidence>
<dbReference type="GO" id="GO:0046854">
    <property type="term" value="P:phosphatidylinositol phosphate biosynthetic process"/>
    <property type="evidence" value="ECO:0007669"/>
    <property type="project" value="TreeGrafter"/>
</dbReference>
<evidence type="ECO:0000256" key="2">
    <source>
        <dbReference type="ARBA" id="ARBA00022679"/>
    </source>
</evidence>
<feature type="compositionally biased region" description="Basic and acidic residues" evidence="5">
    <location>
        <begin position="405"/>
        <end position="417"/>
    </location>
</feature>
<feature type="compositionally biased region" description="Basic and acidic residues" evidence="5">
    <location>
        <begin position="996"/>
        <end position="1005"/>
    </location>
</feature>
<sequence>MSKPFLASENTSLGSSVRSLGARIENGDVSSPTPSSESTTITPLNFPGHNGSVLPSKSQRDVAGHKTYLPDVQGEHAARPNYEGSDPNTPRLPPTMNGNSDLEIVPQEPLDSVQRSSNIPHNLSNSSSKPQLRPLKASTNPSLSSSHNRYSTSLNPLQDYSIPLQDHPNGQDDPSVTPYLKQSHRTNTDPPASHPISIPRTPRTNSQGIPGHTRMSGSWGRELSHASNGGGADQVSEAREEAFAENRNRSLSRSGQGRVEKRIEATLADAERSSHARSRKSSHTLGLFKENNASQGARRGQDRSRTASDNAIDASMIMNKPHNENLPQEGQRGRPMPLRHERDAPPGDTERPVSVHSEHAYRNNKHNDSSLQDPTVVSTARSRRSPSRSPHGDAGSTVDTSKGSLADKSEKTRDAAKRKIPPRLLEEIRNYHNLAAPFHDKFRSTQPKFTTQGVDLEAKDPSSHHLDALVNNPSNRDMLNSSQAIEDPENEDEEAEHISSALYYPHEAPSPDALEDVSIDDARKAKEAQIDMDTRLPEPAISMSDKNEAPSEDVDIALQVHNKNRYLHGDMQQAGQPLERGLSSASESEYESLEEAGRPGMQEDSSLTDDAEATPRASPNSRKSYLLSRTRKTRHARAAPLRAVELKPYNHQVGGHTTVFRFSKRAVCKQLSNRENEFYEVVEREHPHLLKFLPRYIGVLNVTYRKASKSAKPAAEGNQISASGVAGPLPEHEHNEVGANRSGEGTTTERTATSGSKDTGEQPRLVSHSQQNISVPQVIFANNRHIIPESLFPFQSRTTDLPQEVGTGNGHPRMESDGMLGISNESEGRKSQTERQEPRPLLHKHNASWGATTVNTRLREQVLREVFSPTMARPKRHGRTHHTLPRVKESGDERRTSISRTPLTVESGAQSDTNRNSPHDSAIQETESAAQRLGKNQTSLQRRQGSSLPPEHRNLVKSESSVQNPTSNDELGTNHVHEAQRISRRRSGAGLHHKRVNIDSSERSGLEYYEDDGYGGDKEDEMFAMDLETTVRPKPLTGEHLEDSQKTAADANSGEVQRQGSNAGQAHIDAAFEAPEMTQDPQPRLSATPSNPKQAQLHPDERVQHFLLLEDLTAGMEKPCVLDLKMGTRQYGIDATEKKKKSQRRKCKLTTSQQLGVRLCGMQVWNIKEQSYLFEDKYFGRSLKAGHEFQAALTRFLYDGLSYTSVSRHVAVLLEKISTLENIIQGLPGYRFYASSLLMLYEGTPNDDAAQGNASDPEEKPGSSIKVKIVDFANCVTAEDELPETVPCPPHYPDNVDRGYLRGLRSLRIYLQRIWVDARAQELKEQGNFTGRIGPFPAAWKEEGPEDEEGNVSI</sequence>
<proteinExistence type="inferred from homology"/>
<feature type="compositionally biased region" description="Polar residues" evidence="5">
    <location>
        <begin position="923"/>
        <end position="947"/>
    </location>
</feature>